<accession>A0ABW2BDY6</accession>
<feature type="domain" description="HPt" evidence="2">
    <location>
        <begin position="22"/>
        <end position="88"/>
    </location>
</feature>
<evidence type="ECO:0000313" key="3">
    <source>
        <dbReference type="EMBL" id="MFC6788367.1"/>
    </source>
</evidence>
<proteinExistence type="predicted"/>
<dbReference type="Pfam" id="PF01627">
    <property type="entry name" value="Hpt"/>
    <property type="match status" value="1"/>
</dbReference>
<protein>
    <submittedName>
        <fullName evidence="3">Hpt domain-containing protein</fullName>
    </submittedName>
</protein>
<dbReference type="EMBL" id="JBHSWN010000001">
    <property type="protein sequence ID" value="MFC6788367.1"/>
    <property type="molecule type" value="Genomic_DNA"/>
</dbReference>
<name>A0ABW2BDY6_9HYPH</name>
<gene>
    <name evidence="3" type="ORF">ACFQE0_01210</name>
</gene>
<keyword evidence="1" id="KW-0902">Two-component regulatory system</keyword>
<evidence type="ECO:0000313" key="4">
    <source>
        <dbReference type="Proteomes" id="UP001596292"/>
    </source>
</evidence>
<evidence type="ECO:0000256" key="1">
    <source>
        <dbReference type="ARBA" id="ARBA00023012"/>
    </source>
</evidence>
<reference evidence="4" key="1">
    <citation type="journal article" date="2019" name="Int. J. Syst. Evol. Microbiol.">
        <title>The Global Catalogue of Microorganisms (GCM) 10K type strain sequencing project: providing services to taxonomists for standard genome sequencing and annotation.</title>
        <authorList>
            <consortium name="The Broad Institute Genomics Platform"/>
            <consortium name="The Broad Institute Genome Sequencing Center for Infectious Disease"/>
            <person name="Wu L."/>
            <person name="Ma J."/>
        </authorList>
    </citation>
    <scope>NUCLEOTIDE SEQUENCE [LARGE SCALE GENOMIC DNA]</scope>
    <source>
        <strain evidence="4">CCUG 48316</strain>
    </source>
</reference>
<dbReference type="RefSeq" id="WP_378975187.1">
    <property type="nucleotide sequence ID" value="NZ_JBHSWN010000001.1"/>
</dbReference>
<dbReference type="Proteomes" id="UP001596292">
    <property type="component" value="Unassembled WGS sequence"/>
</dbReference>
<comment type="caution">
    <text evidence="3">The sequence shown here is derived from an EMBL/GenBank/DDBJ whole genome shotgun (WGS) entry which is preliminary data.</text>
</comment>
<sequence>MPALVNPSTLSELGDVIGRERLHTLIERFTEALAEAFSQDDRPAVEIGREAHKLVSMSGMLGCDALSAACRTLEQQAVTGADIRVPLEEARRLRDGTIGALAERSPV</sequence>
<dbReference type="Gene3D" id="1.20.120.160">
    <property type="entry name" value="HPT domain"/>
    <property type="match status" value="1"/>
</dbReference>
<evidence type="ECO:0000259" key="2">
    <source>
        <dbReference type="Pfam" id="PF01627"/>
    </source>
</evidence>
<dbReference type="InterPro" id="IPR008207">
    <property type="entry name" value="Sig_transdc_His_kin_Hpt_dom"/>
</dbReference>
<dbReference type="InterPro" id="IPR036641">
    <property type="entry name" value="HPT_dom_sf"/>
</dbReference>
<dbReference type="SUPFAM" id="SSF47226">
    <property type="entry name" value="Histidine-containing phosphotransfer domain, HPT domain"/>
    <property type="match status" value="1"/>
</dbReference>
<keyword evidence="4" id="KW-1185">Reference proteome</keyword>
<organism evidence="3 4">
    <name type="scientific">Methylobacterium komagatae</name>
    <dbReference type="NCBI Taxonomy" id="374425"/>
    <lineage>
        <taxon>Bacteria</taxon>
        <taxon>Pseudomonadati</taxon>
        <taxon>Pseudomonadota</taxon>
        <taxon>Alphaproteobacteria</taxon>
        <taxon>Hyphomicrobiales</taxon>
        <taxon>Methylobacteriaceae</taxon>
        <taxon>Methylobacterium</taxon>
    </lineage>
</organism>